<accession>A0A147GW49</accession>
<dbReference type="SMART" id="SM01034">
    <property type="entry name" value="BLUF"/>
    <property type="match status" value="1"/>
</dbReference>
<evidence type="ECO:0000259" key="1">
    <source>
        <dbReference type="PROSITE" id="PS50925"/>
    </source>
</evidence>
<dbReference type="InterPro" id="IPR036046">
    <property type="entry name" value="Acylphosphatase-like_dom_sf"/>
</dbReference>
<dbReference type="Pfam" id="PF04940">
    <property type="entry name" value="BLUF"/>
    <property type="match status" value="1"/>
</dbReference>
<dbReference type="GO" id="GO:0009882">
    <property type="term" value="F:blue light photoreceptor activity"/>
    <property type="evidence" value="ECO:0007669"/>
    <property type="project" value="InterPro"/>
</dbReference>
<dbReference type="SUPFAM" id="SSF54975">
    <property type="entry name" value="Acylphosphatase/BLUF domain-like"/>
    <property type="match status" value="1"/>
</dbReference>
<organism evidence="2 3">
    <name type="scientific">Pseudacidovorax intermedius</name>
    <dbReference type="NCBI Taxonomy" id="433924"/>
    <lineage>
        <taxon>Bacteria</taxon>
        <taxon>Pseudomonadati</taxon>
        <taxon>Pseudomonadota</taxon>
        <taxon>Betaproteobacteria</taxon>
        <taxon>Burkholderiales</taxon>
        <taxon>Comamonadaceae</taxon>
        <taxon>Pseudacidovorax</taxon>
    </lineage>
</organism>
<gene>
    <name evidence="2" type="ORF">NS331_11270</name>
</gene>
<dbReference type="AlphaFoldDB" id="A0A147GW49"/>
<evidence type="ECO:0000313" key="2">
    <source>
        <dbReference type="EMBL" id="KTT21770.1"/>
    </source>
</evidence>
<dbReference type="GO" id="GO:0071949">
    <property type="term" value="F:FAD binding"/>
    <property type="evidence" value="ECO:0007669"/>
    <property type="project" value="InterPro"/>
</dbReference>
<dbReference type="Proteomes" id="UP000072741">
    <property type="component" value="Unassembled WGS sequence"/>
</dbReference>
<feature type="domain" description="BLUF" evidence="1">
    <location>
        <begin position="1"/>
        <end position="92"/>
    </location>
</feature>
<proteinExistence type="predicted"/>
<evidence type="ECO:0000313" key="3">
    <source>
        <dbReference type="Proteomes" id="UP000072741"/>
    </source>
</evidence>
<sequence length="128" mass="14349">MYEFLYTSQLGAQASPLVVGQILSRARPTNAQAGVSGLLIFDGQRFFQHLEGPRPTLEALMGRIVGDSRHEDMRILHEGLLPQRRYHRFDMGYAETDDLDALGALIQLSGPSAVERFLQMRTSFDIQA</sequence>
<comment type="caution">
    <text evidence="2">The sequence shown here is derived from an EMBL/GenBank/DDBJ whole genome shotgun (WGS) entry which is preliminary data.</text>
</comment>
<name>A0A147GW49_9BURK</name>
<dbReference type="Gene3D" id="3.30.70.100">
    <property type="match status" value="1"/>
</dbReference>
<keyword evidence="3" id="KW-1185">Reference proteome</keyword>
<protein>
    <recommendedName>
        <fullName evidence="1">BLUF domain-containing protein</fullName>
    </recommendedName>
</protein>
<reference evidence="2 3" key="1">
    <citation type="journal article" date="2016" name="Front. Microbiol.">
        <title>Genomic Resource of Rice Seed Associated Bacteria.</title>
        <authorList>
            <person name="Midha S."/>
            <person name="Bansal K."/>
            <person name="Sharma S."/>
            <person name="Kumar N."/>
            <person name="Patil P.P."/>
            <person name="Chaudhry V."/>
            <person name="Patil P.B."/>
        </authorList>
    </citation>
    <scope>NUCLEOTIDE SEQUENCE [LARGE SCALE GENOMIC DNA]</scope>
    <source>
        <strain evidence="2 3">NS331</strain>
    </source>
</reference>
<dbReference type="InterPro" id="IPR007024">
    <property type="entry name" value="BLUF_domain"/>
</dbReference>
<dbReference type="EMBL" id="LDSL01000065">
    <property type="protein sequence ID" value="KTT21770.1"/>
    <property type="molecule type" value="Genomic_DNA"/>
</dbReference>
<dbReference type="PROSITE" id="PS50925">
    <property type="entry name" value="BLUF"/>
    <property type="match status" value="1"/>
</dbReference>